<dbReference type="GO" id="GO:0045296">
    <property type="term" value="F:cadherin binding"/>
    <property type="evidence" value="ECO:0007669"/>
    <property type="project" value="TreeGrafter"/>
</dbReference>
<dbReference type="SUPFAM" id="SSF49313">
    <property type="entry name" value="Cadherin-like"/>
    <property type="match status" value="8"/>
</dbReference>
<evidence type="ECO:0000313" key="13">
    <source>
        <dbReference type="Proteomes" id="UP000694427"/>
    </source>
</evidence>
<dbReference type="Ensembl" id="ENSCCRT00010089279.1">
    <property type="protein sequence ID" value="ENSCCRP00010080460.1"/>
    <property type="gene ID" value="ENSCCRG00010035123.1"/>
</dbReference>
<evidence type="ECO:0000256" key="6">
    <source>
        <dbReference type="ARBA" id="ARBA00022989"/>
    </source>
</evidence>
<organism evidence="12 13">
    <name type="scientific">Cyprinus carpio</name>
    <name type="common">Common carp</name>
    <dbReference type="NCBI Taxonomy" id="7962"/>
    <lineage>
        <taxon>Eukaryota</taxon>
        <taxon>Metazoa</taxon>
        <taxon>Chordata</taxon>
        <taxon>Craniata</taxon>
        <taxon>Vertebrata</taxon>
        <taxon>Euteleostomi</taxon>
        <taxon>Actinopterygii</taxon>
        <taxon>Neopterygii</taxon>
        <taxon>Teleostei</taxon>
        <taxon>Ostariophysi</taxon>
        <taxon>Cypriniformes</taxon>
        <taxon>Cyprinidae</taxon>
        <taxon>Cyprininae</taxon>
        <taxon>Cyprinus</taxon>
    </lineage>
</organism>
<evidence type="ECO:0000256" key="5">
    <source>
        <dbReference type="ARBA" id="ARBA00022837"/>
    </source>
</evidence>
<dbReference type="AlphaFoldDB" id="A0A8C1MQ18"/>
<dbReference type="InterPro" id="IPR039808">
    <property type="entry name" value="Cadherin"/>
</dbReference>
<evidence type="ECO:0000256" key="4">
    <source>
        <dbReference type="ARBA" id="ARBA00022737"/>
    </source>
</evidence>
<dbReference type="CDD" id="cd11304">
    <property type="entry name" value="Cadherin_repeat"/>
    <property type="match status" value="7"/>
</dbReference>
<dbReference type="GO" id="GO:0008013">
    <property type="term" value="F:beta-catenin binding"/>
    <property type="evidence" value="ECO:0007669"/>
    <property type="project" value="TreeGrafter"/>
</dbReference>
<evidence type="ECO:0000256" key="10">
    <source>
        <dbReference type="PROSITE-ProRule" id="PRU00043"/>
    </source>
</evidence>
<dbReference type="PANTHER" id="PTHR24027">
    <property type="entry name" value="CADHERIN-23"/>
    <property type="match status" value="1"/>
</dbReference>
<keyword evidence="13" id="KW-1185">Reference proteome</keyword>
<feature type="domain" description="Cadherin" evidence="11">
    <location>
        <begin position="476"/>
        <end position="581"/>
    </location>
</feature>
<evidence type="ECO:0000256" key="7">
    <source>
        <dbReference type="ARBA" id="ARBA00023136"/>
    </source>
</evidence>
<evidence type="ECO:0000256" key="3">
    <source>
        <dbReference type="ARBA" id="ARBA00022692"/>
    </source>
</evidence>
<dbReference type="FunFam" id="2.60.40.60:FF:000010">
    <property type="entry name" value="Cadherin EGF LAG seven-pass G-type receptor 3"/>
    <property type="match status" value="1"/>
</dbReference>
<dbReference type="GO" id="GO:0005509">
    <property type="term" value="F:calcium ion binding"/>
    <property type="evidence" value="ECO:0007669"/>
    <property type="project" value="UniProtKB-UniRule"/>
</dbReference>
<dbReference type="PRINTS" id="PR00205">
    <property type="entry name" value="CADHERIN"/>
</dbReference>
<keyword evidence="4" id="KW-0677">Repeat</keyword>
<comment type="subcellular location">
    <subcellularLocation>
        <location evidence="1">Membrane</location>
    </subcellularLocation>
</comment>
<dbReference type="PROSITE" id="PS00232">
    <property type="entry name" value="CADHERIN_1"/>
    <property type="match status" value="4"/>
</dbReference>
<dbReference type="FunFam" id="2.60.40.60:FF:000106">
    <property type="entry name" value="FAT atypical cadherin 4"/>
    <property type="match status" value="1"/>
</dbReference>
<evidence type="ECO:0000256" key="8">
    <source>
        <dbReference type="ARBA" id="ARBA00023157"/>
    </source>
</evidence>
<evidence type="ECO:0000256" key="1">
    <source>
        <dbReference type="ARBA" id="ARBA00004370"/>
    </source>
</evidence>
<sequence>MDTTVTVRFVTGGDFPHIRIKEKAFTFPENQPTNTVVTKVTGSSPRAGSLSYYIASGNLDNAFHIDQLSGEMSIKKPLDYENIEKYVLWIEARDQGFPPYSAYEKVEITVLDVNDNHPTFEQEPFHAEILENLSPQRVLIVSAFDQDSGPNGQLEYAIIEGNKENSFSINRATGEIRTTRPLDREKAAQYSLIVKATDRGSAPKSTAVKVLISVLDVNDNAPRFSKIFSATVPENAPVGFTVTRVTTTDEDAGANAISRYSISDASLPFIIHPSTGDITISRPLNREDTDHYIAKQMNGLVTYNISSGNDDGLFSIHSKTGVLSLAKPLDYETKQKHELRVSATDGGWIAKTSYVTVNVLVTDVNDNPPVFDPVEYFPVVQENVPSGTTVVKMNATDKDSGPNALMAYVIQSSDSDLFIIDPNTGIITTQGFLDYEAKQVYHLTVKAFNVPDEERCSFAYVNIQLKGANEYVPRFVSKQYYFEVSEAAPKGTVVGEVFASDRDLGEDGIVYYLIFGRSRKRGFSINKKTGQIYVSGPLDREKEEKISLKVLAKNEGSIRGADIDEVLVNITILDANDPPVFTQELYDVQVNEGLSPGGLVTFVSAEDSDSVPSWSRFTYAITANYEKSTFTINPQTGQVSVASELDRETVPVYNLTVLAVDSGSPAATGSAILIVTLEDINDNGPTLETTSGEVMENQRAGTTVITLSSSDPDLAPNQGPFSYSLVSTGAASSYFTLSPSGELTTSREIDREQISDFYLPVIIKDSGTSTSAFRTPARMGHSARITPGALTACANLDLQVQSVIYFPFTSNTTTDVKKGTYTQLAHKCVIVLGQEKYLLLSNWRGVVTQAYSGHCQKQFAVRVTNWEVSAVMQINLSCLL</sequence>
<dbReference type="GO" id="GO:0031175">
    <property type="term" value="P:neuron projection development"/>
    <property type="evidence" value="ECO:0007669"/>
    <property type="project" value="TreeGrafter"/>
</dbReference>
<evidence type="ECO:0000256" key="9">
    <source>
        <dbReference type="ARBA" id="ARBA00023180"/>
    </source>
</evidence>
<evidence type="ECO:0000256" key="2">
    <source>
        <dbReference type="ARBA" id="ARBA00022536"/>
    </source>
</evidence>
<dbReference type="PROSITE" id="PS50268">
    <property type="entry name" value="CADHERIN_2"/>
    <property type="match status" value="7"/>
</dbReference>
<dbReference type="GO" id="GO:0016477">
    <property type="term" value="P:cell migration"/>
    <property type="evidence" value="ECO:0007669"/>
    <property type="project" value="TreeGrafter"/>
</dbReference>
<dbReference type="Proteomes" id="UP000694427">
    <property type="component" value="Unplaced"/>
</dbReference>
<dbReference type="FunFam" id="2.60.40.60:FF:000131">
    <property type="entry name" value="FAT atypical cadherin 4"/>
    <property type="match status" value="1"/>
</dbReference>
<dbReference type="PANTHER" id="PTHR24027:SF438">
    <property type="entry name" value="CADHERIN 23"/>
    <property type="match status" value="1"/>
</dbReference>
<keyword evidence="8" id="KW-1015">Disulfide bond</keyword>
<keyword evidence="5 10" id="KW-0106">Calcium</keyword>
<keyword evidence="6" id="KW-1133">Transmembrane helix</keyword>
<feature type="domain" description="Cadherin" evidence="11">
    <location>
        <begin position="19"/>
        <end position="120"/>
    </location>
</feature>
<dbReference type="FunFam" id="2.60.40.60:FF:000015">
    <property type="entry name" value="FAT atypical cadherin 1"/>
    <property type="match status" value="1"/>
</dbReference>
<dbReference type="FunFam" id="2.60.40.60:FF:000029">
    <property type="entry name" value="Cadherin EGF LAG seven-pass G-type receptor 3"/>
    <property type="match status" value="1"/>
</dbReference>
<protein>
    <submittedName>
        <fullName evidence="12">FAT atypical cadherin 4</fullName>
    </submittedName>
</protein>
<dbReference type="GO" id="GO:0009653">
    <property type="term" value="P:anatomical structure morphogenesis"/>
    <property type="evidence" value="ECO:0007669"/>
    <property type="project" value="UniProtKB-ARBA"/>
</dbReference>
<dbReference type="Pfam" id="PF00028">
    <property type="entry name" value="Cadherin"/>
    <property type="match status" value="8"/>
</dbReference>
<dbReference type="InterPro" id="IPR015919">
    <property type="entry name" value="Cadherin-like_sf"/>
</dbReference>
<keyword evidence="9" id="KW-0325">Glycoprotein</keyword>
<feature type="domain" description="Cadherin" evidence="11">
    <location>
        <begin position="686"/>
        <end position="809"/>
    </location>
</feature>
<feature type="domain" description="Cadherin" evidence="11">
    <location>
        <begin position="224"/>
        <end position="371"/>
    </location>
</feature>
<dbReference type="InterPro" id="IPR020894">
    <property type="entry name" value="Cadherin_CS"/>
</dbReference>
<dbReference type="SMART" id="SM00112">
    <property type="entry name" value="CA"/>
    <property type="match status" value="7"/>
</dbReference>
<proteinExistence type="predicted"/>
<evidence type="ECO:0000313" key="12">
    <source>
        <dbReference type="Ensembl" id="ENSCCRP00010080460.1"/>
    </source>
</evidence>
<feature type="domain" description="Cadherin" evidence="11">
    <location>
        <begin position="372"/>
        <end position="475"/>
    </location>
</feature>
<dbReference type="GO" id="GO:0007156">
    <property type="term" value="P:homophilic cell adhesion via plasma membrane adhesion molecules"/>
    <property type="evidence" value="ECO:0007669"/>
    <property type="project" value="InterPro"/>
</dbReference>
<dbReference type="GO" id="GO:0016342">
    <property type="term" value="C:catenin complex"/>
    <property type="evidence" value="ECO:0007669"/>
    <property type="project" value="TreeGrafter"/>
</dbReference>
<evidence type="ECO:0000259" key="11">
    <source>
        <dbReference type="PROSITE" id="PS50268"/>
    </source>
</evidence>
<name>A0A8C1MQ18_CYPCA</name>
<reference evidence="12" key="1">
    <citation type="submission" date="2025-08" db="UniProtKB">
        <authorList>
            <consortium name="Ensembl"/>
        </authorList>
    </citation>
    <scope>IDENTIFICATION</scope>
</reference>
<keyword evidence="3" id="KW-0812">Transmembrane</keyword>
<feature type="domain" description="Cadherin" evidence="11">
    <location>
        <begin position="121"/>
        <end position="224"/>
    </location>
</feature>
<dbReference type="Gene3D" id="2.60.40.60">
    <property type="entry name" value="Cadherins"/>
    <property type="match status" value="8"/>
</dbReference>
<accession>A0A8C1MQ18</accession>
<keyword evidence="7" id="KW-0472">Membrane</keyword>
<reference evidence="12" key="2">
    <citation type="submission" date="2025-09" db="UniProtKB">
        <authorList>
            <consortium name="Ensembl"/>
        </authorList>
    </citation>
    <scope>IDENTIFICATION</scope>
</reference>
<dbReference type="FunFam" id="2.60.40.60:FF:000080">
    <property type="entry name" value="FAT atypical cadherin 1"/>
    <property type="match status" value="1"/>
</dbReference>
<feature type="domain" description="Cadherin" evidence="11">
    <location>
        <begin position="582"/>
        <end position="687"/>
    </location>
</feature>
<keyword evidence="2" id="KW-0245">EGF-like domain</keyword>
<dbReference type="InterPro" id="IPR002126">
    <property type="entry name" value="Cadherin-like_dom"/>
</dbReference>